<dbReference type="OrthoDB" id="325673at2"/>
<evidence type="ECO:0000313" key="2">
    <source>
        <dbReference type="Proteomes" id="UP000019276"/>
    </source>
</evidence>
<dbReference type="STRING" id="1328313.DS2_02600"/>
<gene>
    <name evidence="1" type="ORF">DS2_02600</name>
</gene>
<dbReference type="eggNOG" id="ENOG502Z98N">
    <property type="taxonomic scope" value="Bacteria"/>
</dbReference>
<dbReference type="NCBIfam" id="NF035938">
    <property type="entry name" value="EboA_domain"/>
    <property type="match status" value="1"/>
</dbReference>
<proteinExistence type="predicted"/>
<dbReference type="RefSeq" id="WP_051479549.1">
    <property type="nucleotide sequence ID" value="NZ_ARZY01000003.1"/>
</dbReference>
<dbReference type="AlphaFoldDB" id="W7QFJ4"/>
<reference evidence="1 2" key="1">
    <citation type="journal article" date="2014" name="Genome Announc.">
        <title>Draft Genome Sequence of the Agar-Degrading Bacterium Catenovulum sp. Strain DS-2, Isolated from Intestines of Haliotis diversicolor.</title>
        <authorList>
            <person name="Shan D."/>
            <person name="Li X."/>
            <person name="Gu Z."/>
            <person name="Wei G."/>
            <person name="Gao Z."/>
            <person name="Shao Z."/>
        </authorList>
    </citation>
    <scope>NUCLEOTIDE SEQUENCE [LARGE SCALE GENOMIC DNA]</scope>
    <source>
        <strain evidence="1 2">DS-2</strain>
    </source>
</reference>
<organism evidence="1 2">
    <name type="scientific">Catenovulum agarivorans DS-2</name>
    <dbReference type="NCBI Taxonomy" id="1328313"/>
    <lineage>
        <taxon>Bacteria</taxon>
        <taxon>Pseudomonadati</taxon>
        <taxon>Pseudomonadota</taxon>
        <taxon>Gammaproteobacteria</taxon>
        <taxon>Alteromonadales</taxon>
        <taxon>Alteromonadaceae</taxon>
        <taxon>Catenovulum</taxon>
    </lineage>
</organism>
<dbReference type="InterPro" id="IPR047715">
    <property type="entry name" value="EboA_dom"/>
</dbReference>
<protein>
    <submittedName>
        <fullName evidence="1">Uncharacterized protein</fullName>
    </submittedName>
</protein>
<sequence length="260" mass="29456">MQSQKIIQLQQWVEQHLTQAQIDWLLSAKQSLVESDPEKQLDELLNISAGVKRSVPDQSLEGADQAFAHFDFAETIRLLLLVQVAKTCPDIAYLVKSYYQFGDQSEKTALLKGLNFIDPNGQAVQTAIKASRCNTTVEFSALALRNPYPAEFFPELNFNQLVLKALFMGLEIDQVVALDARQNAELSNMCFAYVIEQALADRTPPASIWLAIQLNNLHDHHLGELERYTQHFYQMSVEHKQQITQLLGKQNAELLEQIKG</sequence>
<keyword evidence="2" id="KW-1185">Reference proteome</keyword>
<name>W7QFJ4_9ALTE</name>
<dbReference type="EMBL" id="ARZY01000003">
    <property type="protein sequence ID" value="EWH11679.1"/>
    <property type="molecule type" value="Genomic_DNA"/>
</dbReference>
<comment type="caution">
    <text evidence="1">The sequence shown here is derived from an EMBL/GenBank/DDBJ whole genome shotgun (WGS) entry which is preliminary data.</text>
</comment>
<evidence type="ECO:0000313" key="1">
    <source>
        <dbReference type="EMBL" id="EWH11679.1"/>
    </source>
</evidence>
<accession>W7QFJ4</accession>
<dbReference type="Proteomes" id="UP000019276">
    <property type="component" value="Unassembled WGS sequence"/>
</dbReference>